<proteinExistence type="predicted"/>
<dbReference type="Proteomes" id="UP000037035">
    <property type="component" value="Unassembled WGS sequence"/>
</dbReference>
<evidence type="ECO:0000313" key="2">
    <source>
        <dbReference type="Proteomes" id="UP000037035"/>
    </source>
</evidence>
<comment type="caution">
    <text evidence="1">The sequence shown here is derived from an EMBL/GenBank/DDBJ whole genome shotgun (WGS) entry which is preliminary data.</text>
</comment>
<sequence length="86" mass="10036">MGLKCHLKDHGKEITPKKVAKKKRTKVSQWYKDHSYIDNIFSALNSIKFEFSRPCRVGNWISMPTAVDLVCNNFKPPVIFWLMILP</sequence>
<organism evidence="1 2">
    <name type="scientific">Puccinia sorghi</name>
    <dbReference type="NCBI Taxonomy" id="27349"/>
    <lineage>
        <taxon>Eukaryota</taxon>
        <taxon>Fungi</taxon>
        <taxon>Dikarya</taxon>
        <taxon>Basidiomycota</taxon>
        <taxon>Pucciniomycotina</taxon>
        <taxon>Pucciniomycetes</taxon>
        <taxon>Pucciniales</taxon>
        <taxon>Pucciniaceae</taxon>
        <taxon>Puccinia</taxon>
    </lineage>
</organism>
<name>A0A0L6VB01_9BASI</name>
<gene>
    <name evidence="1" type="ORF">VP01_2082g3</name>
</gene>
<reference evidence="1 2" key="1">
    <citation type="submission" date="2015-08" db="EMBL/GenBank/DDBJ databases">
        <title>Next Generation Sequencing and Analysis of the Genome of Puccinia sorghi L Schw, the Causal Agent of Maize Common Rust.</title>
        <authorList>
            <person name="Rochi L."/>
            <person name="Burguener G."/>
            <person name="Darino M."/>
            <person name="Turjanski A."/>
            <person name="Kreff E."/>
            <person name="Dieguez M.J."/>
            <person name="Sacco F."/>
        </authorList>
    </citation>
    <scope>NUCLEOTIDE SEQUENCE [LARGE SCALE GENOMIC DNA]</scope>
    <source>
        <strain evidence="1 2">RO10H11247</strain>
    </source>
</reference>
<keyword evidence="2" id="KW-1185">Reference proteome</keyword>
<evidence type="ECO:0000313" key="1">
    <source>
        <dbReference type="EMBL" id="KNZ57747.1"/>
    </source>
</evidence>
<accession>A0A0L6VB01</accession>
<dbReference type="EMBL" id="LAVV01006929">
    <property type="protein sequence ID" value="KNZ57747.1"/>
    <property type="molecule type" value="Genomic_DNA"/>
</dbReference>
<dbReference type="AlphaFoldDB" id="A0A0L6VB01"/>
<dbReference type="VEuPathDB" id="FungiDB:VP01_2082g3"/>
<protein>
    <submittedName>
        <fullName evidence="1">Uncharacterized protein</fullName>
    </submittedName>
</protein>
<dbReference type="OrthoDB" id="2507501at2759"/>